<dbReference type="CDD" id="cd07012">
    <property type="entry name" value="PBP2_Bug_TTT"/>
    <property type="match status" value="1"/>
</dbReference>
<keyword evidence="4" id="KW-1185">Reference proteome</keyword>
<accession>A0A4R3VGA5</accession>
<dbReference type="PIRSF" id="PIRSF017082">
    <property type="entry name" value="YflP"/>
    <property type="match status" value="1"/>
</dbReference>
<feature type="chain" id="PRO_5020208852" evidence="2">
    <location>
        <begin position="26"/>
        <end position="329"/>
    </location>
</feature>
<evidence type="ECO:0000256" key="2">
    <source>
        <dbReference type="SAM" id="SignalP"/>
    </source>
</evidence>
<dbReference type="Gene3D" id="3.40.190.150">
    <property type="entry name" value="Bordetella uptake gene, domain 1"/>
    <property type="match status" value="1"/>
</dbReference>
<name>A0A4R3VGA5_9BURK</name>
<comment type="caution">
    <text evidence="3">The sequence shown here is derived from an EMBL/GenBank/DDBJ whole genome shotgun (WGS) entry which is preliminary data.</text>
</comment>
<dbReference type="AlphaFoldDB" id="A0A4R3VGA5"/>
<gene>
    <name evidence="3" type="ORF">EV686_101289</name>
</gene>
<dbReference type="SUPFAM" id="SSF53850">
    <property type="entry name" value="Periplasmic binding protein-like II"/>
    <property type="match status" value="1"/>
</dbReference>
<dbReference type="InterPro" id="IPR042100">
    <property type="entry name" value="Bug_dom1"/>
</dbReference>
<dbReference type="PROSITE" id="PS51318">
    <property type="entry name" value="TAT"/>
    <property type="match status" value="1"/>
</dbReference>
<proteinExistence type="inferred from homology"/>
<dbReference type="PANTHER" id="PTHR42928:SF5">
    <property type="entry name" value="BLR1237 PROTEIN"/>
    <property type="match status" value="1"/>
</dbReference>
<reference evidence="3 4" key="1">
    <citation type="submission" date="2019-03" db="EMBL/GenBank/DDBJ databases">
        <title>Genomic Encyclopedia of Type Strains, Phase IV (KMG-IV): sequencing the most valuable type-strain genomes for metagenomic binning, comparative biology and taxonomic classification.</title>
        <authorList>
            <person name="Goeker M."/>
        </authorList>
    </citation>
    <scope>NUCLEOTIDE SEQUENCE [LARGE SCALE GENOMIC DNA]</scope>
    <source>
        <strain evidence="3 4">DSM 100048</strain>
    </source>
</reference>
<evidence type="ECO:0000256" key="1">
    <source>
        <dbReference type="ARBA" id="ARBA00006987"/>
    </source>
</evidence>
<dbReference type="InterPro" id="IPR005064">
    <property type="entry name" value="BUG"/>
</dbReference>
<sequence length="329" mass="35150">MIKTNRRQFLATGVGLAAAPMFTYAQTWPSKPIRIVAAYAPGGSIDAMARWIGKYFETAFNATAVVENLSGAGGRIGTQNVARSAGDGYTLMVTSSAAHGGAPAVYPRETLGYDPIGQFTHIALISSAPIALIVRADSPYKTLADLVKDRKQSGKAVLYGSGGIGGLGHLSGEMMGQHLGLRMEHVPYRGSVPAMQDLLGNSNLDAISDNLSSHMGQVRAGTVRILAMASEKRFSELPDVPTFAEQGYPGVIATSWYGFSGSAGIPPEIVARLNQAVNTWTQQEDVRKFILETAMTPEGRMSSEEYTKFVESEIAKWTAVVKESGIEVE</sequence>
<evidence type="ECO:0000313" key="3">
    <source>
        <dbReference type="EMBL" id="TCV02832.1"/>
    </source>
</evidence>
<dbReference type="Pfam" id="PF03401">
    <property type="entry name" value="TctC"/>
    <property type="match status" value="1"/>
</dbReference>
<dbReference type="InterPro" id="IPR006311">
    <property type="entry name" value="TAT_signal"/>
</dbReference>
<keyword evidence="3" id="KW-0675">Receptor</keyword>
<dbReference type="Proteomes" id="UP000294692">
    <property type="component" value="Unassembled WGS sequence"/>
</dbReference>
<comment type="similarity">
    <text evidence="1">Belongs to the UPF0065 (bug) family.</text>
</comment>
<evidence type="ECO:0000313" key="4">
    <source>
        <dbReference type="Proteomes" id="UP000294692"/>
    </source>
</evidence>
<keyword evidence="2" id="KW-0732">Signal</keyword>
<organism evidence="3 4">
    <name type="scientific">Paracandidimonas soli</name>
    <dbReference type="NCBI Taxonomy" id="1917182"/>
    <lineage>
        <taxon>Bacteria</taxon>
        <taxon>Pseudomonadati</taxon>
        <taxon>Pseudomonadota</taxon>
        <taxon>Betaproteobacteria</taxon>
        <taxon>Burkholderiales</taxon>
        <taxon>Alcaligenaceae</taxon>
        <taxon>Paracandidimonas</taxon>
    </lineage>
</organism>
<feature type="signal peptide" evidence="2">
    <location>
        <begin position="1"/>
        <end position="25"/>
    </location>
</feature>
<protein>
    <submittedName>
        <fullName evidence="3">Tripartite-type tricarboxylate transporter receptor subunit TctC</fullName>
    </submittedName>
</protein>
<dbReference type="PANTHER" id="PTHR42928">
    <property type="entry name" value="TRICARBOXYLATE-BINDING PROTEIN"/>
    <property type="match status" value="1"/>
</dbReference>
<dbReference type="EMBL" id="SMBX01000001">
    <property type="protein sequence ID" value="TCV02832.1"/>
    <property type="molecule type" value="Genomic_DNA"/>
</dbReference>
<dbReference type="Gene3D" id="3.40.190.10">
    <property type="entry name" value="Periplasmic binding protein-like II"/>
    <property type="match status" value="1"/>
</dbReference>